<comment type="subcellular location">
    <subcellularLocation>
        <location evidence="2">Cytoplasm</location>
    </subcellularLocation>
    <subcellularLocation>
        <location evidence="1">Nucleus</location>
        <location evidence="1">Cajal body</location>
    </subcellularLocation>
    <subcellularLocation>
        <location evidence="3">Nucleus</location>
        <location evidence="3">Nucleolus</location>
    </subcellularLocation>
</comment>
<comment type="catalytic activity">
    <reaction evidence="16">
        <text>a 5'-end (N(2),N(7)-dimethyl 5'-triphosphoguanosine)-ribonucleoside in snRNA + S-adenosyl-L-methionine = a 5'-end (N(2),N(2),N(7)-trimethyl 5'-triphosphoguanosine)-ribonucleoside in snRNA + S-adenosyl-L-homocysteine + H(+)</text>
        <dbReference type="Rhea" id="RHEA:78479"/>
        <dbReference type="Rhea" id="RHEA-COMP:19087"/>
        <dbReference type="Rhea" id="RHEA-COMP:19089"/>
        <dbReference type="ChEBI" id="CHEBI:15378"/>
        <dbReference type="ChEBI" id="CHEBI:57856"/>
        <dbReference type="ChEBI" id="CHEBI:59789"/>
        <dbReference type="ChEBI" id="CHEBI:167623"/>
        <dbReference type="ChEBI" id="CHEBI:172880"/>
    </reaction>
    <physiologicalReaction direction="left-to-right" evidence="16">
        <dbReference type="Rhea" id="RHEA:78480"/>
    </physiologicalReaction>
</comment>
<evidence type="ECO:0000256" key="4">
    <source>
        <dbReference type="ARBA" id="ARBA00018517"/>
    </source>
</evidence>
<evidence type="ECO:0000256" key="16">
    <source>
        <dbReference type="ARBA" id="ARBA00048763"/>
    </source>
</evidence>
<evidence type="ECO:0000256" key="8">
    <source>
        <dbReference type="ARBA" id="ARBA00022679"/>
    </source>
</evidence>
<gene>
    <name evidence="23" type="ORF">DICPUDRAFT_39172</name>
</gene>
<dbReference type="Proteomes" id="UP000001064">
    <property type="component" value="Unassembled WGS sequence"/>
</dbReference>
<comment type="function">
    <text evidence="19">Catalyzes the 2 serial methylation steps for the conversion of the 7-monomethylguanosine (m(7)G) caps of snRNAs and snoRNAs to a 2,2,7-trimethylguanosine (m(2,2,7)G) cap structure. The enzyme is specific for guanine, and N7 methylation must precede N2 methylation. Hypermethylation of the m7G cap of U snRNAs leads to their concentration in nuclear foci, their colocalization with coilin and the formation of canonical Cajal bodies (CBs). Plays a role in transcriptional regulation.</text>
</comment>
<dbReference type="GO" id="GO:0005730">
    <property type="term" value="C:nucleolus"/>
    <property type="evidence" value="ECO:0007669"/>
    <property type="project" value="UniProtKB-SubCell"/>
</dbReference>
<keyword evidence="12" id="KW-0539">Nucleus</keyword>
<dbReference type="AlphaFoldDB" id="F0ZVT7"/>
<evidence type="ECO:0000256" key="12">
    <source>
        <dbReference type="ARBA" id="ARBA00023242"/>
    </source>
</evidence>
<dbReference type="GeneID" id="10507711"/>
<name>F0ZVT7_DICPU</name>
<proteinExistence type="inferred from homology"/>
<dbReference type="EMBL" id="GL871221">
    <property type="protein sequence ID" value="EGC31939.1"/>
    <property type="molecule type" value="Genomic_DNA"/>
</dbReference>
<dbReference type="Pfam" id="PF09445">
    <property type="entry name" value="Methyltransf_15"/>
    <property type="match status" value="1"/>
</dbReference>
<dbReference type="OMA" id="KALCIYY"/>
<evidence type="ECO:0000256" key="11">
    <source>
        <dbReference type="ARBA" id="ARBA00023163"/>
    </source>
</evidence>
<evidence type="ECO:0000256" key="13">
    <source>
        <dbReference type="ARBA" id="ARBA00025783"/>
    </source>
</evidence>
<comment type="catalytic activity">
    <reaction evidence="14">
        <text>a 5'-end (N(2),N(7)-dimethyl 5'-triphosphoguanosine)-ribonucleoside in snoRNA + S-adenosyl-L-methionine = a 5'-end (N(2),N(2),N(7)-trimethyl 5'-triphosphoguanosine)-ribonucleoside in snoRNA + S-adenosyl-L-homocysteine + H(+)</text>
        <dbReference type="Rhea" id="RHEA:78507"/>
        <dbReference type="Rhea" id="RHEA-COMP:19088"/>
        <dbReference type="Rhea" id="RHEA-COMP:19090"/>
        <dbReference type="ChEBI" id="CHEBI:15378"/>
        <dbReference type="ChEBI" id="CHEBI:57856"/>
        <dbReference type="ChEBI" id="CHEBI:59789"/>
        <dbReference type="ChEBI" id="CHEBI:167623"/>
        <dbReference type="ChEBI" id="CHEBI:172880"/>
    </reaction>
    <physiologicalReaction direction="left-to-right" evidence="14">
        <dbReference type="Rhea" id="RHEA:78508"/>
    </physiologicalReaction>
</comment>
<dbReference type="GO" id="GO:0005634">
    <property type="term" value="C:nucleus"/>
    <property type="evidence" value="ECO:0000318"/>
    <property type="project" value="GO_Central"/>
</dbReference>
<sequence>KYYYQRYRLFSRFDEGIILDEESWFSVTPELIAQHIAERCRCGTLVDAFCGSGGNVIQFSFTCNYVIAIDMDPLKLMMAKHNSLVYGHTEQNTNIEFINSDSTRLSNLKADVVFLSPPWGGPSYINSQIFYIDTMVPNGFDIFRNALKVTPNIAYFLPRNTSKSDIAKLCLISKENGGSEECEVEENYINDKLKTITLYFGALANNNNNSNNDYYDE</sequence>
<evidence type="ECO:0000256" key="9">
    <source>
        <dbReference type="ARBA" id="ARBA00022691"/>
    </source>
</evidence>
<dbReference type="InParanoid" id="F0ZVT7"/>
<dbReference type="RefSeq" id="XP_003291541.1">
    <property type="nucleotide sequence ID" value="XM_003291493.1"/>
</dbReference>
<dbReference type="InterPro" id="IPR029063">
    <property type="entry name" value="SAM-dependent_MTases_sf"/>
</dbReference>
<comment type="catalytic activity">
    <reaction evidence="17">
        <text>a 5'-end (N(7)-methyl 5'-triphosphoguanosine)-ribonucleoside in snRNA + S-adenosyl-L-methionine = a 5'-end (N(2),N(7)-dimethyl 5'-triphosphoguanosine)-ribonucleoside in snRNA + S-adenosyl-L-homocysteine + H(+)</text>
        <dbReference type="Rhea" id="RHEA:78471"/>
        <dbReference type="Rhea" id="RHEA-COMP:19085"/>
        <dbReference type="Rhea" id="RHEA-COMP:19087"/>
        <dbReference type="ChEBI" id="CHEBI:15378"/>
        <dbReference type="ChEBI" id="CHEBI:57856"/>
        <dbReference type="ChEBI" id="CHEBI:59789"/>
        <dbReference type="ChEBI" id="CHEBI:156461"/>
        <dbReference type="ChEBI" id="CHEBI:172880"/>
    </reaction>
    <physiologicalReaction direction="left-to-right" evidence="17">
        <dbReference type="Rhea" id="RHEA:78472"/>
    </physiologicalReaction>
</comment>
<dbReference type="SUPFAM" id="SSF53335">
    <property type="entry name" value="S-adenosyl-L-methionine-dependent methyltransferases"/>
    <property type="match status" value="1"/>
</dbReference>
<keyword evidence="9" id="KW-0949">S-adenosyl-L-methionine</keyword>
<keyword evidence="8" id="KW-0808">Transferase</keyword>
<reference evidence="24" key="1">
    <citation type="journal article" date="2011" name="Genome Biol.">
        <title>Comparative genomics of the social amoebae Dictyostelium discoideum and Dictyostelium purpureum.</title>
        <authorList>
            <consortium name="US DOE Joint Genome Institute (JGI-PGF)"/>
            <person name="Sucgang R."/>
            <person name="Kuo A."/>
            <person name="Tian X."/>
            <person name="Salerno W."/>
            <person name="Parikh A."/>
            <person name="Feasley C.L."/>
            <person name="Dalin E."/>
            <person name="Tu H."/>
            <person name="Huang E."/>
            <person name="Barry K."/>
            <person name="Lindquist E."/>
            <person name="Shapiro H."/>
            <person name="Bruce D."/>
            <person name="Schmutz J."/>
            <person name="Salamov A."/>
            <person name="Fey P."/>
            <person name="Gaudet P."/>
            <person name="Anjard C."/>
            <person name="Babu M.M."/>
            <person name="Basu S."/>
            <person name="Bushmanova Y."/>
            <person name="van der Wel H."/>
            <person name="Katoh-Kurasawa M."/>
            <person name="Dinh C."/>
            <person name="Coutinho P.M."/>
            <person name="Saito T."/>
            <person name="Elias M."/>
            <person name="Schaap P."/>
            <person name="Kay R.R."/>
            <person name="Henrissat B."/>
            <person name="Eichinger L."/>
            <person name="Rivero F."/>
            <person name="Putnam N.H."/>
            <person name="West C.M."/>
            <person name="Loomis W.F."/>
            <person name="Chisholm R.L."/>
            <person name="Shaulsky G."/>
            <person name="Strassmann J.E."/>
            <person name="Queller D.C."/>
            <person name="Kuspa A."/>
            <person name="Grigoriev I.V."/>
        </authorList>
    </citation>
    <scope>NUCLEOTIDE SEQUENCE [LARGE SCALE GENOMIC DNA]</scope>
    <source>
        <strain evidence="24">QSDP1</strain>
    </source>
</reference>
<accession>F0ZVT7</accession>
<dbReference type="STRING" id="5786.F0ZVT7"/>
<evidence type="ECO:0000256" key="10">
    <source>
        <dbReference type="ARBA" id="ARBA00023015"/>
    </source>
</evidence>
<comment type="subunit">
    <text evidence="20">May form homooligomers. Interacts with CREBBP/CBP, EED/WAIT1, EP300/P300, NCOA6/PRIP, PPARBP/PBP and SMN.</text>
</comment>
<evidence type="ECO:0000313" key="24">
    <source>
        <dbReference type="Proteomes" id="UP000001064"/>
    </source>
</evidence>
<keyword evidence="7" id="KW-0489">Methyltransferase</keyword>
<dbReference type="OrthoDB" id="194443at2759"/>
<keyword evidence="24" id="KW-1185">Reference proteome</keyword>
<evidence type="ECO:0000256" key="5">
    <source>
        <dbReference type="ARBA" id="ARBA00022490"/>
    </source>
</evidence>
<evidence type="ECO:0000256" key="7">
    <source>
        <dbReference type="ARBA" id="ARBA00022603"/>
    </source>
</evidence>
<dbReference type="eggNOG" id="KOG2730">
    <property type="taxonomic scope" value="Eukaryota"/>
</dbReference>
<evidence type="ECO:0000256" key="20">
    <source>
        <dbReference type="ARBA" id="ARBA00064494"/>
    </source>
</evidence>
<evidence type="ECO:0000256" key="21">
    <source>
        <dbReference type="ARBA" id="ARBA00079339"/>
    </source>
</evidence>
<dbReference type="GO" id="GO:0015030">
    <property type="term" value="C:Cajal body"/>
    <property type="evidence" value="ECO:0007669"/>
    <property type="project" value="UniProtKB-SubCell"/>
</dbReference>
<dbReference type="KEGG" id="dpp:DICPUDRAFT_39172"/>
<dbReference type="GO" id="GO:0036261">
    <property type="term" value="P:7-methylguanosine cap hypermethylation"/>
    <property type="evidence" value="ECO:0000318"/>
    <property type="project" value="GO_Central"/>
</dbReference>
<keyword evidence="10" id="KW-0805">Transcription regulation</keyword>
<protein>
    <recommendedName>
        <fullName evidence="4">Trimethylguanosine synthase</fullName>
    </recommendedName>
    <alternativeName>
        <fullName evidence="18">Cap-specific guanine-N(2) methyltransferase</fullName>
    </alternativeName>
    <alternativeName>
        <fullName evidence="21">Nuclear receptor coactivator 6-interacting protein</fullName>
    </alternativeName>
    <alternativeName>
        <fullName evidence="22">PRIP-interacting protein with methyltransferase motif</fullName>
    </alternativeName>
</protein>
<dbReference type="InterPro" id="IPR019012">
    <property type="entry name" value="RNA_cap_Gua-N2-MeTrfase"/>
</dbReference>
<organism evidence="23 24">
    <name type="scientific">Dictyostelium purpureum</name>
    <name type="common">Slime mold</name>
    <dbReference type="NCBI Taxonomy" id="5786"/>
    <lineage>
        <taxon>Eukaryota</taxon>
        <taxon>Amoebozoa</taxon>
        <taxon>Evosea</taxon>
        <taxon>Eumycetozoa</taxon>
        <taxon>Dictyostelia</taxon>
        <taxon>Dictyosteliales</taxon>
        <taxon>Dictyosteliaceae</taxon>
        <taxon>Dictyostelium</taxon>
    </lineage>
</organism>
<evidence type="ECO:0000256" key="2">
    <source>
        <dbReference type="ARBA" id="ARBA00004496"/>
    </source>
</evidence>
<dbReference type="FunFam" id="3.40.50.150:FF:000066">
    <property type="entry name" value="Trimethylguanosine synthase 1"/>
    <property type="match status" value="1"/>
</dbReference>
<dbReference type="CDD" id="cd02440">
    <property type="entry name" value="AdoMet_MTases"/>
    <property type="match status" value="1"/>
</dbReference>
<dbReference type="GO" id="GO:0099139">
    <property type="term" value="P:cheating during chimeric sorocarp development"/>
    <property type="evidence" value="ECO:0007669"/>
    <property type="project" value="EnsemblProtists"/>
</dbReference>
<evidence type="ECO:0000256" key="3">
    <source>
        <dbReference type="ARBA" id="ARBA00004604"/>
    </source>
</evidence>
<keyword evidence="6" id="KW-0597">Phosphoprotein</keyword>
<keyword evidence="11" id="KW-0804">Transcription</keyword>
<dbReference type="PANTHER" id="PTHR14741:SF32">
    <property type="entry name" value="TRIMETHYLGUANOSINE SYNTHASE"/>
    <property type="match status" value="1"/>
</dbReference>
<dbReference type="VEuPathDB" id="AmoebaDB:DICPUDRAFT_39172"/>
<comment type="similarity">
    <text evidence="13">Belongs to the methyltransferase superfamily. Trimethylguanosine synthase family.</text>
</comment>
<dbReference type="GO" id="GO:0071164">
    <property type="term" value="F:RNA cap trimethylguanosine synthase activity"/>
    <property type="evidence" value="ECO:0000318"/>
    <property type="project" value="GO_Central"/>
</dbReference>
<evidence type="ECO:0000256" key="19">
    <source>
        <dbReference type="ARBA" id="ARBA00057179"/>
    </source>
</evidence>
<keyword evidence="5" id="KW-0963">Cytoplasm</keyword>
<dbReference type="GO" id="GO:0005737">
    <property type="term" value="C:cytoplasm"/>
    <property type="evidence" value="ECO:0007669"/>
    <property type="project" value="UniProtKB-SubCell"/>
</dbReference>
<dbReference type="Gene3D" id="3.40.50.150">
    <property type="entry name" value="Vaccinia Virus protein VP39"/>
    <property type="match status" value="1"/>
</dbReference>
<evidence type="ECO:0000256" key="17">
    <source>
        <dbReference type="ARBA" id="ARBA00049075"/>
    </source>
</evidence>
<evidence type="ECO:0000256" key="1">
    <source>
        <dbReference type="ARBA" id="ARBA00004408"/>
    </source>
</evidence>
<comment type="catalytic activity">
    <reaction evidence="15">
        <text>a 5'-end (N(7)-methyl 5'-triphosphoguanosine)-ribonucleoside in snoRNA + S-adenosyl-L-methionine = a 5'-end (N(2),N(7)-dimethyl 5'-triphosphoguanosine)-ribonucleoside in snoRNA + S-adenosyl-L-homocysteine + H(+)</text>
        <dbReference type="Rhea" id="RHEA:78475"/>
        <dbReference type="Rhea" id="RHEA-COMP:19086"/>
        <dbReference type="Rhea" id="RHEA-COMP:19088"/>
        <dbReference type="ChEBI" id="CHEBI:15378"/>
        <dbReference type="ChEBI" id="CHEBI:57856"/>
        <dbReference type="ChEBI" id="CHEBI:59789"/>
        <dbReference type="ChEBI" id="CHEBI:156461"/>
        <dbReference type="ChEBI" id="CHEBI:172880"/>
    </reaction>
    <physiologicalReaction direction="left-to-right" evidence="15">
        <dbReference type="Rhea" id="RHEA:78476"/>
    </physiologicalReaction>
</comment>
<evidence type="ECO:0000313" key="23">
    <source>
        <dbReference type="EMBL" id="EGC31939.1"/>
    </source>
</evidence>
<dbReference type="PANTHER" id="PTHR14741">
    <property type="entry name" value="S-ADENOSYLMETHIONINE-DEPENDENT METHYLTRANSFERASE RELATED"/>
    <property type="match status" value="1"/>
</dbReference>
<feature type="non-terminal residue" evidence="23">
    <location>
        <position position="217"/>
    </location>
</feature>
<evidence type="ECO:0000256" key="15">
    <source>
        <dbReference type="ARBA" id="ARBA00048740"/>
    </source>
</evidence>
<evidence type="ECO:0000256" key="22">
    <source>
        <dbReference type="ARBA" id="ARBA00081504"/>
    </source>
</evidence>
<evidence type="ECO:0000256" key="14">
    <source>
        <dbReference type="ARBA" id="ARBA00047418"/>
    </source>
</evidence>
<evidence type="ECO:0000256" key="18">
    <source>
        <dbReference type="ARBA" id="ARBA00049790"/>
    </source>
</evidence>
<evidence type="ECO:0000256" key="6">
    <source>
        <dbReference type="ARBA" id="ARBA00022553"/>
    </source>
</evidence>